<comment type="caution">
    <text evidence="1">The sequence shown here is derived from an EMBL/GenBank/DDBJ whole genome shotgun (WGS) entry which is preliminary data.</text>
</comment>
<evidence type="ECO:0000313" key="2">
    <source>
        <dbReference type="Proteomes" id="UP000257109"/>
    </source>
</evidence>
<dbReference type="EMBL" id="QJKJ01005754">
    <property type="protein sequence ID" value="RDX89150.1"/>
    <property type="molecule type" value="Genomic_DNA"/>
</dbReference>
<dbReference type="PANTHER" id="PTHR35317">
    <property type="entry name" value="OS04G0629600 PROTEIN"/>
    <property type="match status" value="1"/>
</dbReference>
<dbReference type="AlphaFoldDB" id="A0A371GF71"/>
<dbReference type="Pfam" id="PF14223">
    <property type="entry name" value="Retrotran_gag_2"/>
    <property type="match status" value="1"/>
</dbReference>
<dbReference type="Proteomes" id="UP000257109">
    <property type="component" value="Unassembled WGS sequence"/>
</dbReference>
<sequence>MKGGLDEPVFEIMSNVFTSKEACEILITSLEGVDKVKKMCILTLRGDFESLHMKDSKSISEFGNRMVMVVNKMKRYGEKMKDIYVVEKILRSLTIKSIFVVCVIEESKDLESMTVDQLMGSLQAYIEGSREDMWSL</sequence>
<proteinExistence type="predicted"/>
<dbReference type="OrthoDB" id="1936115at2759"/>
<protein>
    <submittedName>
        <fullName evidence="1">Uncharacterized protein</fullName>
    </submittedName>
</protein>
<name>A0A371GF71_MUCPR</name>
<organism evidence="1 2">
    <name type="scientific">Mucuna pruriens</name>
    <name type="common">Velvet bean</name>
    <name type="synonym">Dolichos pruriens</name>
    <dbReference type="NCBI Taxonomy" id="157652"/>
    <lineage>
        <taxon>Eukaryota</taxon>
        <taxon>Viridiplantae</taxon>
        <taxon>Streptophyta</taxon>
        <taxon>Embryophyta</taxon>
        <taxon>Tracheophyta</taxon>
        <taxon>Spermatophyta</taxon>
        <taxon>Magnoliopsida</taxon>
        <taxon>eudicotyledons</taxon>
        <taxon>Gunneridae</taxon>
        <taxon>Pentapetalae</taxon>
        <taxon>rosids</taxon>
        <taxon>fabids</taxon>
        <taxon>Fabales</taxon>
        <taxon>Fabaceae</taxon>
        <taxon>Papilionoideae</taxon>
        <taxon>50 kb inversion clade</taxon>
        <taxon>NPAAA clade</taxon>
        <taxon>indigoferoid/millettioid clade</taxon>
        <taxon>Phaseoleae</taxon>
        <taxon>Mucuna</taxon>
    </lineage>
</organism>
<accession>A0A371GF71</accession>
<gene>
    <name evidence="1" type="ORF">CR513_29158</name>
</gene>
<feature type="non-terminal residue" evidence="1">
    <location>
        <position position="1"/>
    </location>
</feature>
<evidence type="ECO:0000313" key="1">
    <source>
        <dbReference type="EMBL" id="RDX89150.1"/>
    </source>
</evidence>
<keyword evidence="2" id="KW-1185">Reference proteome</keyword>
<reference evidence="1" key="1">
    <citation type="submission" date="2018-05" db="EMBL/GenBank/DDBJ databases">
        <title>Draft genome of Mucuna pruriens seed.</title>
        <authorList>
            <person name="Nnadi N.E."/>
            <person name="Vos R."/>
            <person name="Hasami M.H."/>
            <person name="Devisetty U.K."/>
            <person name="Aguiy J.C."/>
        </authorList>
    </citation>
    <scope>NUCLEOTIDE SEQUENCE [LARGE SCALE GENOMIC DNA]</scope>
    <source>
        <strain evidence="1">JCA_2017</strain>
    </source>
</reference>
<dbReference type="PANTHER" id="PTHR35317:SF28">
    <property type="entry name" value="ZINC FINGER, CCHC-TYPE, RIBONUCLEASE H-LIKE DOMAIN, GAG-PRE-INTEGRASE DOMAIN PROTEIN-RELATED"/>
    <property type="match status" value="1"/>
</dbReference>